<evidence type="ECO:0000256" key="1">
    <source>
        <dbReference type="ARBA" id="ARBA00000900"/>
    </source>
</evidence>
<dbReference type="GO" id="GO:0016874">
    <property type="term" value="F:ligase activity"/>
    <property type="evidence" value="ECO:0007669"/>
    <property type="project" value="UniProtKB-KW"/>
</dbReference>
<evidence type="ECO:0000256" key="7">
    <source>
        <dbReference type="ARBA" id="ARBA00022679"/>
    </source>
</evidence>
<keyword evidence="8 12" id="KW-0863">Zinc-finger</keyword>
<comment type="pathway">
    <text evidence="3">Protein modification; protein ubiquitination.</text>
</comment>
<dbReference type="InterPro" id="IPR000315">
    <property type="entry name" value="Znf_B-box"/>
</dbReference>
<dbReference type="PANTHER" id="PTHR24103">
    <property type="entry name" value="E3 UBIQUITIN-PROTEIN LIGASE TRIM"/>
    <property type="match status" value="1"/>
</dbReference>
<reference evidence="14 15" key="1">
    <citation type="submission" date="2019-09" db="EMBL/GenBank/DDBJ databases">
        <title>Bird 10,000 Genomes (B10K) Project - Family phase.</title>
        <authorList>
            <person name="Zhang G."/>
        </authorList>
    </citation>
    <scope>NUCLEOTIDE SEQUENCE [LARGE SCALE GENOMIC DNA]</scope>
    <source>
        <strain evidence="14">B10K-DU-029-76</strain>
        <tissue evidence="14">Heart</tissue>
    </source>
</reference>
<keyword evidence="6" id="KW-0963">Cytoplasm</keyword>
<evidence type="ECO:0000256" key="9">
    <source>
        <dbReference type="ARBA" id="ARBA00022786"/>
    </source>
</evidence>
<accession>A0A7K6U6Y2</accession>
<comment type="catalytic activity">
    <reaction evidence="1">
        <text>S-ubiquitinyl-[E2 ubiquitin-conjugating enzyme]-L-cysteine + [acceptor protein]-L-lysine = [E2 ubiquitin-conjugating enzyme]-L-cysteine + N(6)-ubiquitinyl-[acceptor protein]-L-lysine.</text>
        <dbReference type="EC" id="2.3.2.27"/>
    </reaction>
</comment>
<dbReference type="GO" id="GO:0005737">
    <property type="term" value="C:cytoplasm"/>
    <property type="evidence" value="ECO:0007669"/>
    <property type="project" value="UniProtKB-SubCell"/>
</dbReference>
<comment type="similarity">
    <text evidence="4">Belongs to the TRIM/RBCC family.</text>
</comment>
<keyword evidence="9" id="KW-0833">Ubl conjugation pathway</keyword>
<dbReference type="AlphaFoldDB" id="A0A7K6U6Y2"/>
<evidence type="ECO:0000256" key="2">
    <source>
        <dbReference type="ARBA" id="ARBA00004496"/>
    </source>
</evidence>
<comment type="caution">
    <text evidence="14">The sequence shown here is derived from an EMBL/GenBank/DDBJ whole genome shotgun (WGS) entry which is preliminary data.</text>
</comment>
<dbReference type="InterPro" id="IPR050143">
    <property type="entry name" value="TRIM/RBCC"/>
</dbReference>
<dbReference type="Pfam" id="PF00643">
    <property type="entry name" value="zf-B_box"/>
    <property type="match status" value="1"/>
</dbReference>
<protein>
    <recommendedName>
        <fullName evidence="5">RING-type E3 ubiquitin transferase</fullName>
        <ecNumber evidence="5">2.3.2.27</ecNumber>
    </recommendedName>
</protein>
<dbReference type="Proteomes" id="UP000559068">
    <property type="component" value="Unassembled WGS sequence"/>
</dbReference>
<evidence type="ECO:0000256" key="4">
    <source>
        <dbReference type="ARBA" id="ARBA00008518"/>
    </source>
</evidence>
<gene>
    <name evidence="14" type="primary">Trim41_0</name>
    <name evidence="14" type="ORF">AEGBEN_R14804</name>
</gene>
<dbReference type="EC" id="2.3.2.27" evidence="5"/>
<evidence type="ECO:0000259" key="13">
    <source>
        <dbReference type="PROSITE" id="PS50119"/>
    </source>
</evidence>
<sequence>AKIIEVAKRLSLQAAKGGVGGGEKLCEKHQEVLKLFCEEDQAPICLVCRESQAHRAHAVVPIEEAVEEHKEKFQAHVKILKDRKEKLLGQKRAEEGKSL</sequence>
<evidence type="ECO:0000256" key="6">
    <source>
        <dbReference type="ARBA" id="ARBA00022490"/>
    </source>
</evidence>
<dbReference type="GO" id="GO:0008270">
    <property type="term" value="F:zinc ion binding"/>
    <property type="evidence" value="ECO:0007669"/>
    <property type="project" value="UniProtKB-KW"/>
</dbReference>
<feature type="non-terminal residue" evidence="14">
    <location>
        <position position="99"/>
    </location>
</feature>
<dbReference type="OrthoDB" id="9049620at2759"/>
<dbReference type="SMART" id="SM00336">
    <property type="entry name" value="BBOX"/>
    <property type="match status" value="1"/>
</dbReference>
<dbReference type="PRINTS" id="PR01406">
    <property type="entry name" value="BBOXZNFINGER"/>
</dbReference>
<evidence type="ECO:0000313" key="15">
    <source>
        <dbReference type="Proteomes" id="UP000559068"/>
    </source>
</evidence>
<keyword evidence="10" id="KW-0862">Zinc</keyword>
<dbReference type="InterPro" id="IPR020457">
    <property type="entry name" value="Znf_B-box_chordata"/>
</dbReference>
<dbReference type="GO" id="GO:0061630">
    <property type="term" value="F:ubiquitin protein ligase activity"/>
    <property type="evidence" value="ECO:0007669"/>
    <property type="project" value="UniProtKB-EC"/>
</dbReference>
<organism evidence="14 15">
    <name type="scientific">Aegotheles bennettii</name>
    <dbReference type="NCBI Taxonomy" id="48278"/>
    <lineage>
        <taxon>Eukaryota</taxon>
        <taxon>Metazoa</taxon>
        <taxon>Chordata</taxon>
        <taxon>Craniata</taxon>
        <taxon>Vertebrata</taxon>
        <taxon>Euteleostomi</taxon>
        <taxon>Archelosauria</taxon>
        <taxon>Archosauria</taxon>
        <taxon>Dinosauria</taxon>
        <taxon>Saurischia</taxon>
        <taxon>Theropoda</taxon>
        <taxon>Coelurosauria</taxon>
        <taxon>Aves</taxon>
        <taxon>Neognathae</taxon>
        <taxon>Neoaves</taxon>
        <taxon>Strisores</taxon>
        <taxon>Caprimulgiformes</taxon>
        <taxon>Aegothelidae</taxon>
        <taxon>Aegotheles</taxon>
    </lineage>
</organism>
<dbReference type="PROSITE" id="PS50119">
    <property type="entry name" value="ZF_BBOX"/>
    <property type="match status" value="1"/>
</dbReference>
<dbReference type="EMBL" id="VZRW01007705">
    <property type="protein sequence ID" value="NWX18567.1"/>
    <property type="molecule type" value="Genomic_DNA"/>
</dbReference>
<evidence type="ECO:0000256" key="11">
    <source>
        <dbReference type="ARBA" id="ARBA00023054"/>
    </source>
</evidence>
<evidence type="ECO:0000256" key="3">
    <source>
        <dbReference type="ARBA" id="ARBA00004906"/>
    </source>
</evidence>
<evidence type="ECO:0000313" key="14">
    <source>
        <dbReference type="EMBL" id="NWX18567.1"/>
    </source>
</evidence>
<evidence type="ECO:0000256" key="5">
    <source>
        <dbReference type="ARBA" id="ARBA00012483"/>
    </source>
</evidence>
<evidence type="ECO:0000256" key="10">
    <source>
        <dbReference type="ARBA" id="ARBA00022833"/>
    </source>
</evidence>
<keyword evidence="14" id="KW-0436">Ligase</keyword>
<keyword evidence="11" id="KW-0175">Coiled coil</keyword>
<dbReference type="Gene3D" id="3.30.160.60">
    <property type="entry name" value="Classic Zinc Finger"/>
    <property type="match status" value="1"/>
</dbReference>
<comment type="subcellular location">
    <subcellularLocation>
        <location evidence="2">Cytoplasm</location>
    </subcellularLocation>
</comment>
<keyword evidence="15" id="KW-1185">Reference proteome</keyword>
<name>A0A7K6U6Y2_9AVES</name>
<proteinExistence type="inferred from homology"/>
<evidence type="ECO:0000256" key="12">
    <source>
        <dbReference type="PROSITE-ProRule" id="PRU00024"/>
    </source>
</evidence>
<evidence type="ECO:0000256" key="8">
    <source>
        <dbReference type="ARBA" id="ARBA00022771"/>
    </source>
</evidence>
<feature type="non-terminal residue" evidence="14">
    <location>
        <position position="1"/>
    </location>
</feature>
<keyword evidence="8 12" id="KW-0479">Metal-binding</keyword>
<feature type="domain" description="B box-type" evidence="13">
    <location>
        <begin position="21"/>
        <end position="62"/>
    </location>
</feature>
<keyword evidence="7" id="KW-0808">Transferase</keyword>
<dbReference type="SUPFAM" id="SSF57845">
    <property type="entry name" value="B-box zinc-binding domain"/>
    <property type="match status" value="1"/>
</dbReference>
<dbReference type="CDD" id="cd19760">
    <property type="entry name" value="Bbox2_TRIM4-like"/>
    <property type="match status" value="1"/>
</dbReference>